<dbReference type="CDD" id="cd02432">
    <property type="entry name" value="Nodulin-21_like_1"/>
    <property type="match status" value="1"/>
</dbReference>
<dbReference type="InterPro" id="IPR008217">
    <property type="entry name" value="Ccc1_fam"/>
</dbReference>
<feature type="transmembrane region" description="Helical" evidence="5">
    <location>
        <begin position="22"/>
        <end position="44"/>
    </location>
</feature>
<proteinExistence type="predicted"/>
<organism evidence="6 7">
    <name type="scientific">Algimonas ampicilliniresistens</name>
    <dbReference type="NCBI Taxonomy" id="1298735"/>
    <lineage>
        <taxon>Bacteria</taxon>
        <taxon>Pseudomonadati</taxon>
        <taxon>Pseudomonadota</taxon>
        <taxon>Alphaproteobacteria</taxon>
        <taxon>Maricaulales</taxon>
        <taxon>Robiginitomaculaceae</taxon>
        <taxon>Algimonas</taxon>
    </lineage>
</organism>
<dbReference type="Proteomes" id="UP001161391">
    <property type="component" value="Unassembled WGS sequence"/>
</dbReference>
<keyword evidence="4 5" id="KW-0472">Membrane</keyword>
<keyword evidence="2 5" id="KW-0812">Transmembrane</keyword>
<evidence type="ECO:0000256" key="5">
    <source>
        <dbReference type="SAM" id="Phobius"/>
    </source>
</evidence>
<dbReference type="RefSeq" id="WP_284392053.1">
    <property type="nucleotide sequence ID" value="NZ_BSNK01000002.1"/>
</dbReference>
<protein>
    <recommendedName>
        <fullName evidence="8">VIT family protein</fullName>
    </recommendedName>
</protein>
<evidence type="ECO:0000313" key="7">
    <source>
        <dbReference type="Proteomes" id="UP001161391"/>
    </source>
</evidence>
<dbReference type="EMBL" id="BSNK01000002">
    <property type="protein sequence ID" value="GLQ25002.1"/>
    <property type="molecule type" value="Genomic_DNA"/>
</dbReference>
<keyword evidence="7" id="KW-1185">Reference proteome</keyword>
<feature type="transmembrane region" description="Helical" evidence="5">
    <location>
        <begin position="50"/>
        <end position="72"/>
    </location>
</feature>
<evidence type="ECO:0000313" key="6">
    <source>
        <dbReference type="EMBL" id="GLQ25002.1"/>
    </source>
</evidence>
<reference evidence="6" key="2">
    <citation type="submission" date="2023-01" db="EMBL/GenBank/DDBJ databases">
        <title>Draft genome sequence of Algimonas ampicilliniresistens strain NBRC 108219.</title>
        <authorList>
            <person name="Sun Q."/>
            <person name="Mori K."/>
        </authorList>
    </citation>
    <scope>NUCLEOTIDE SEQUENCE</scope>
    <source>
        <strain evidence="6">NBRC 108219</strain>
    </source>
</reference>
<comment type="subcellular location">
    <subcellularLocation>
        <location evidence="1">Endomembrane system</location>
        <topology evidence="1">Multi-pass membrane protein</topology>
    </subcellularLocation>
</comment>
<name>A0ABQ5VD48_9PROT</name>
<keyword evidence="3 5" id="KW-1133">Transmembrane helix</keyword>
<evidence type="ECO:0000256" key="2">
    <source>
        <dbReference type="ARBA" id="ARBA00022692"/>
    </source>
</evidence>
<evidence type="ECO:0000256" key="1">
    <source>
        <dbReference type="ARBA" id="ARBA00004127"/>
    </source>
</evidence>
<feature type="transmembrane region" description="Helical" evidence="5">
    <location>
        <begin position="208"/>
        <end position="230"/>
    </location>
</feature>
<gene>
    <name evidence="6" type="ORF">GCM10007853_28760</name>
</gene>
<evidence type="ECO:0000256" key="3">
    <source>
        <dbReference type="ARBA" id="ARBA00022989"/>
    </source>
</evidence>
<feature type="transmembrane region" description="Helical" evidence="5">
    <location>
        <begin position="178"/>
        <end position="196"/>
    </location>
</feature>
<reference evidence="6" key="1">
    <citation type="journal article" date="2014" name="Int. J. Syst. Evol. Microbiol.">
        <title>Complete genome of a new Firmicutes species belonging to the dominant human colonic microbiota ('Ruminococcus bicirculans') reveals two chromosomes and a selective capacity to utilize plant glucans.</title>
        <authorList>
            <consortium name="NISC Comparative Sequencing Program"/>
            <person name="Wegmann U."/>
            <person name="Louis P."/>
            <person name="Goesmann A."/>
            <person name="Henrissat B."/>
            <person name="Duncan S.H."/>
            <person name="Flint H.J."/>
        </authorList>
    </citation>
    <scope>NUCLEOTIDE SEQUENCE</scope>
    <source>
        <strain evidence="6">NBRC 108219</strain>
    </source>
</reference>
<dbReference type="Pfam" id="PF01988">
    <property type="entry name" value="VIT1"/>
    <property type="match status" value="1"/>
</dbReference>
<sequence>MSNPIDHPGGPHYVTRSGWLRAAVLGGNDGIISVAALIVGVAAADASPTAVMIAGIAGLSAGATSMAAGEYVSVSSQSDIERADIVREADALEKFPDAEFDELVDIYQKRGLTEETARRVAQELTQADALGAHLRDELGMVEGLEANPLQAAFLSALAFSLAGAIPLLAAGAAPADRIVSAVLISTVLSLAVLGSIGAKLGGAPIIRAVLRVVILGLFALAVTFGVGWLFNVTV</sequence>
<comment type="caution">
    <text evidence="6">The sequence shown here is derived from an EMBL/GenBank/DDBJ whole genome shotgun (WGS) entry which is preliminary data.</text>
</comment>
<accession>A0ABQ5VD48</accession>
<evidence type="ECO:0000256" key="4">
    <source>
        <dbReference type="ARBA" id="ARBA00023136"/>
    </source>
</evidence>
<dbReference type="PANTHER" id="PTHR31851">
    <property type="entry name" value="FE(2+)/MN(2+) TRANSPORTER PCL1"/>
    <property type="match status" value="1"/>
</dbReference>
<evidence type="ECO:0008006" key="8">
    <source>
        <dbReference type="Google" id="ProtNLM"/>
    </source>
</evidence>
<feature type="transmembrane region" description="Helical" evidence="5">
    <location>
        <begin position="151"/>
        <end position="172"/>
    </location>
</feature>